<evidence type="ECO:0000259" key="1">
    <source>
        <dbReference type="Pfam" id="PF14243"/>
    </source>
</evidence>
<organism evidence="2 3">
    <name type="scientific">Undibacterium rugosum</name>
    <dbReference type="NCBI Taxonomy" id="2762291"/>
    <lineage>
        <taxon>Bacteria</taxon>
        <taxon>Pseudomonadati</taxon>
        <taxon>Pseudomonadota</taxon>
        <taxon>Betaproteobacteria</taxon>
        <taxon>Burkholderiales</taxon>
        <taxon>Oxalobacteraceae</taxon>
        <taxon>Undibacterium</taxon>
    </lineage>
</organism>
<keyword evidence="3" id="KW-1185">Reference proteome</keyword>
<reference evidence="2" key="1">
    <citation type="submission" date="2020-08" db="EMBL/GenBank/DDBJ databases">
        <title>Novel species isolated from subtropical streams in China.</title>
        <authorList>
            <person name="Lu H."/>
        </authorList>
    </citation>
    <scope>NUCLEOTIDE SEQUENCE</scope>
    <source>
        <strain evidence="2">CY7W</strain>
    </source>
</reference>
<name>A0A923KZ52_9BURK</name>
<dbReference type="InterPro" id="IPR025643">
    <property type="entry name" value="R2K_3"/>
</dbReference>
<dbReference type="RefSeq" id="WP_186881090.1">
    <property type="nucleotide sequence ID" value="NZ_JACOGG010000008.1"/>
</dbReference>
<comment type="caution">
    <text evidence="2">The sequence shown here is derived from an EMBL/GenBank/DDBJ whole genome shotgun (WGS) entry which is preliminary data.</text>
</comment>
<gene>
    <name evidence="2" type="ORF">H8K47_09065</name>
</gene>
<evidence type="ECO:0000313" key="2">
    <source>
        <dbReference type="EMBL" id="MBC3935510.1"/>
    </source>
</evidence>
<dbReference type="AlphaFoldDB" id="A0A923KZ52"/>
<dbReference type="EMBL" id="JACOGG010000008">
    <property type="protein sequence ID" value="MBC3935510.1"/>
    <property type="molecule type" value="Genomic_DNA"/>
</dbReference>
<sequence length="260" mass="29890">MHLLYPCDPFNKKKPDEAYEEEFCAAQHNGFTCFLFSFEDFECGEFRPHPAKVFEGDILYRGWMLTPERYAQLQESIELMGATVVVTAENYRRCHYLPEWYDQCKDLTPTTITLAKNDDFSLALSTTGWNAYFVKDFVKSLTTSRGSVAKNAAEVHEVVTLIERYRGKLEGGVCIREFEDLLHETEERYFVLRGKVLARNGIIPDIVQDIARRIESPFFSVDIVFNTEGKPRLIELGDGQVSDRKQWPANTFIEALNSAV</sequence>
<protein>
    <submittedName>
        <fullName evidence="2">ATP-grasp domain-containing protein</fullName>
    </submittedName>
</protein>
<accession>A0A923KZ52</accession>
<proteinExistence type="predicted"/>
<feature type="domain" description="ATP-grasp" evidence="1">
    <location>
        <begin position="132"/>
        <end position="256"/>
    </location>
</feature>
<evidence type="ECO:0000313" key="3">
    <source>
        <dbReference type="Proteomes" id="UP000612361"/>
    </source>
</evidence>
<dbReference type="Pfam" id="PF14243">
    <property type="entry name" value="R2K_3"/>
    <property type="match status" value="1"/>
</dbReference>
<dbReference type="Proteomes" id="UP000612361">
    <property type="component" value="Unassembled WGS sequence"/>
</dbReference>